<feature type="compositionally biased region" description="Basic and acidic residues" evidence="4">
    <location>
        <begin position="9"/>
        <end position="28"/>
    </location>
</feature>
<dbReference type="InterPro" id="IPR027417">
    <property type="entry name" value="P-loop_NTPase"/>
</dbReference>
<feature type="region of interest" description="Disordered" evidence="4">
    <location>
        <begin position="860"/>
        <end position="913"/>
    </location>
</feature>
<protein>
    <recommendedName>
        <fullName evidence="2">Elongation factor Tu, chloroplastic</fullName>
    </recommendedName>
</protein>
<dbReference type="PRINTS" id="PR00315">
    <property type="entry name" value="ELONGATNFCT"/>
</dbReference>
<keyword evidence="3" id="KW-0175">Coiled coil</keyword>
<evidence type="ECO:0000259" key="5">
    <source>
        <dbReference type="PROSITE" id="PS51722"/>
    </source>
</evidence>
<dbReference type="Gene3D" id="1.10.287.40">
    <property type="entry name" value="Serine-tRNA synthetase, tRNA binding domain"/>
    <property type="match status" value="1"/>
</dbReference>
<name>A0ABD3MPF8_9STRA</name>
<dbReference type="CDD" id="cd03696">
    <property type="entry name" value="SelB_II"/>
    <property type="match status" value="1"/>
</dbReference>
<dbReference type="EMBL" id="JALLAZ020001789">
    <property type="protein sequence ID" value="KAL3763866.1"/>
    <property type="molecule type" value="Genomic_DNA"/>
</dbReference>
<dbReference type="Gene3D" id="3.40.50.300">
    <property type="entry name" value="P-loop containing nucleotide triphosphate hydrolases"/>
    <property type="match status" value="1"/>
</dbReference>
<dbReference type="SUPFAM" id="SSF50447">
    <property type="entry name" value="Translation proteins"/>
    <property type="match status" value="1"/>
</dbReference>
<feature type="domain" description="Tr-type G" evidence="5">
    <location>
        <begin position="226"/>
        <end position="485"/>
    </location>
</feature>
<dbReference type="Pfam" id="PF21131">
    <property type="entry name" value="eEFSec_4th"/>
    <property type="match status" value="1"/>
</dbReference>
<keyword evidence="7" id="KW-1185">Reference proteome</keyword>
<dbReference type="Pfam" id="PF21208">
    <property type="entry name" value="euk_SelB_III"/>
    <property type="match status" value="1"/>
</dbReference>
<gene>
    <name evidence="6" type="ORF">ACHAW5_000412</name>
</gene>
<feature type="compositionally biased region" description="Basic residues" evidence="4">
    <location>
        <begin position="880"/>
        <end position="890"/>
    </location>
</feature>
<dbReference type="InterPro" id="IPR049393">
    <property type="entry name" value="eEFSec_III"/>
</dbReference>
<evidence type="ECO:0000256" key="1">
    <source>
        <dbReference type="ARBA" id="ARBA00004229"/>
    </source>
</evidence>
<comment type="caution">
    <text evidence="6">The sequence shown here is derived from an EMBL/GenBank/DDBJ whole genome shotgun (WGS) entry which is preliminary data.</text>
</comment>
<dbReference type="AlphaFoldDB" id="A0ABD3MPF8"/>
<dbReference type="FunFam" id="2.40.30.10:FF:000052">
    <property type="entry name" value="Selenocysteine-specific elongation factor EF-Sec"/>
    <property type="match status" value="1"/>
</dbReference>
<feature type="compositionally biased region" description="Low complexity" evidence="4">
    <location>
        <begin position="32"/>
        <end position="47"/>
    </location>
</feature>
<dbReference type="PROSITE" id="PS51722">
    <property type="entry name" value="G_TR_2"/>
    <property type="match status" value="1"/>
</dbReference>
<dbReference type="InterPro" id="IPR009000">
    <property type="entry name" value="Transl_B-barrel_sf"/>
</dbReference>
<dbReference type="InterPro" id="IPR042103">
    <property type="entry name" value="SerRS_1_N_sf"/>
</dbReference>
<dbReference type="InterPro" id="IPR015866">
    <property type="entry name" value="Ser-tRNA-synth_1_N"/>
</dbReference>
<feature type="coiled-coil region" evidence="3">
    <location>
        <begin position="74"/>
        <end position="147"/>
    </location>
</feature>
<feature type="region of interest" description="Disordered" evidence="4">
    <location>
        <begin position="1"/>
        <end position="57"/>
    </location>
</feature>
<feature type="region of interest" description="Disordered" evidence="4">
    <location>
        <begin position="288"/>
        <end position="325"/>
    </location>
</feature>
<feature type="compositionally biased region" description="Polar residues" evidence="4">
    <location>
        <begin position="301"/>
        <end position="312"/>
    </location>
</feature>
<dbReference type="SUPFAM" id="SSF52540">
    <property type="entry name" value="P-loop containing nucleoside triphosphate hydrolases"/>
    <property type="match status" value="1"/>
</dbReference>
<proteinExistence type="predicted"/>
<dbReference type="Pfam" id="PF00009">
    <property type="entry name" value="GTP_EFTU"/>
    <property type="match status" value="1"/>
</dbReference>
<dbReference type="InterPro" id="IPR050055">
    <property type="entry name" value="EF-Tu_GTPase"/>
</dbReference>
<dbReference type="InterPro" id="IPR000795">
    <property type="entry name" value="T_Tr_GTP-bd_dom"/>
</dbReference>
<accession>A0ABD3MPF8</accession>
<sequence length="997" mass="108524">MATLKGAKKKIDINDIRADRGGDPEKYRRALSMYDSSSSPSIPQASPLHKNNDGGDCSASAPYIDEALSLDSQRRSTLTNLESLRSKLSNLQKTVVAPKMKAKEDVTQELAQMKEWKTEITKLSNEVNDAEKRRDALLDKINEVLANINLDEMVLRDVGSADNSATPGPGRDKVVAVQAQQKMQQPLSVSAAAFSPKTPVKPIGETSSTVPLLSPEEIKSVPPERILNINVGVLGHVDTGKTSLVKTLSSVLSTAALDKSKQSRARGITLDLGFSAFLLPLPEHMRKADAVGGDSCKDNETSNNDSGNGSKQNAHDTKNTDADSRETNLRHKYDLLQVTLVDCPGHASLIRTIIGGAQIIDMILLVVDATKGMQTQTAECLVIAEMTTRNLIVVLNKIDMFPENEREDRLRVAEKKMRAALRGTKFEDAQMVGISACVGGEKVAAVGGTGAGDVGHGGITAAKVAGTHNIHGLLNLLQSQMRAPHRDARPSPDQFHFAVDHCFPIKGQGTVLTGTCLAGSARPNDMVEFPTLSIQKKIKGLQMFRRKASIVQQGDRAGICVSNFDAKLMERGIIASPGTVTLIRGAIATVRKVRFFKGELNSGAKFHISVGHTTVMATVTFWGAREIAKQVQYEEEKKTEAFGKSSLGGSADLAGLPRLKFDWNQDFLHQDNYLDSLPTCDNNSEWDKSTPEQGNRKDTLPPLHWARLEFLTPVYCPMDSLVIGSRLDSDVNANACRLAFSGRLVERYNAKSDHGRLRTYTKKVKVGTVCRLGDPFRRTDDNKIVRYEVFGTDLFKKETNMTQFVGLLVETDNGDVGSIQSSFGTSGKFRVNFPGGTEIREGDPLYLRFKRYANDPKKAIHQDGILPPARTGTIVDPPVKKKKNKGKNGKIQHGSLQSAAANSTTRKDDAKTNNSFGDIVKLKGELLDNGKHTVAIVAGLFSMEDDISQHKGRSILSLSTEEEGTVDGSFGKMGKCKVFFKEGVSAKIGSKVKMIIN</sequence>
<comment type="subcellular location">
    <subcellularLocation>
        <location evidence="1">Plastid</location>
        <location evidence="1">Chloroplast</location>
    </subcellularLocation>
</comment>
<dbReference type="InterPro" id="IPR049394">
    <property type="entry name" value="eEFSec_C"/>
</dbReference>
<dbReference type="PANTHER" id="PTHR43721">
    <property type="entry name" value="ELONGATION FACTOR TU-RELATED"/>
    <property type="match status" value="1"/>
</dbReference>
<dbReference type="PANTHER" id="PTHR43721:SF11">
    <property type="entry name" value="SELENOCYSTEINE-SPECIFIC ELONGATION FACTOR"/>
    <property type="match status" value="1"/>
</dbReference>
<dbReference type="Pfam" id="PF02403">
    <property type="entry name" value="Seryl_tRNA_N"/>
    <property type="match status" value="1"/>
</dbReference>
<feature type="compositionally biased region" description="Polar residues" evidence="4">
    <location>
        <begin position="894"/>
        <end position="904"/>
    </location>
</feature>
<evidence type="ECO:0000256" key="3">
    <source>
        <dbReference type="SAM" id="Coils"/>
    </source>
</evidence>
<dbReference type="SUPFAM" id="SSF46589">
    <property type="entry name" value="tRNA-binding arm"/>
    <property type="match status" value="1"/>
</dbReference>
<dbReference type="GO" id="GO:0009507">
    <property type="term" value="C:chloroplast"/>
    <property type="evidence" value="ECO:0007669"/>
    <property type="project" value="UniProtKB-SubCell"/>
</dbReference>
<feature type="compositionally biased region" description="Basic and acidic residues" evidence="4">
    <location>
        <begin position="313"/>
        <end position="325"/>
    </location>
</feature>
<evidence type="ECO:0000256" key="4">
    <source>
        <dbReference type="SAM" id="MobiDB-lite"/>
    </source>
</evidence>
<dbReference type="CDD" id="cd04094">
    <property type="entry name" value="eSelB_III"/>
    <property type="match status" value="1"/>
</dbReference>
<evidence type="ECO:0000313" key="7">
    <source>
        <dbReference type="Proteomes" id="UP001530315"/>
    </source>
</evidence>
<reference evidence="6 7" key="1">
    <citation type="submission" date="2024-10" db="EMBL/GenBank/DDBJ databases">
        <title>Updated reference genomes for cyclostephanoid diatoms.</title>
        <authorList>
            <person name="Roberts W.R."/>
            <person name="Alverson A.J."/>
        </authorList>
    </citation>
    <scope>NUCLEOTIDE SEQUENCE [LARGE SCALE GENOMIC DNA]</scope>
    <source>
        <strain evidence="6 7">AJA276-08</strain>
    </source>
</reference>
<dbReference type="Proteomes" id="UP001530315">
    <property type="component" value="Unassembled WGS sequence"/>
</dbReference>
<feature type="compositionally biased region" description="Basic and acidic residues" evidence="4">
    <location>
        <begin position="288"/>
        <end position="300"/>
    </location>
</feature>
<organism evidence="6 7">
    <name type="scientific">Stephanodiscus triporus</name>
    <dbReference type="NCBI Taxonomy" id="2934178"/>
    <lineage>
        <taxon>Eukaryota</taxon>
        <taxon>Sar</taxon>
        <taxon>Stramenopiles</taxon>
        <taxon>Ochrophyta</taxon>
        <taxon>Bacillariophyta</taxon>
        <taxon>Coscinodiscophyceae</taxon>
        <taxon>Thalassiosirophycidae</taxon>
        <taxon>Stephanodiscales</taxon>
        <taxon>Stephanodiscaceae</taxon>
        <taxon>Stephanodiscus</taxon>
    </lineage>
</organism>
<evidence type="ECO:0000256" key="2">
    <source>
        <dbReference type="ARBA" id="ARBA00021392"/>
    </source>
</evidence>
<evidence type="ECO:0000313" key="6">
    <source>
        <dbReference type="EMBL" id="KAL3763866.1"/>
    </source>
</evidence>
<dbReference type="InterPro" id="IPR010978">
    <property type="entry name" value="tRNA-bd_arm"/>
</dbReference>
<dbReference type="Gene3D" id="2.40.30.10">
    <property type="entry name" value="Translation factors"/>
    <property type="match status" value="2"/>
</dbReference>